<dbReference type="SUPFAM" id="SSF47384">
    <property type="entry name" value="Homodimeric domain of signal transducing histidine kinase"/>
    <property type="match status" value="1"/>
</dbReference>
<evidence type="ECO:0000313" key="15">
    <source>
        <dbReference type="EMBL" id="GLR62761.1"/>
    </source>
</evidence>
<feature type="domain" description="HAMP" evidence="14">
    <location>
        <begin position="174"/>
        <end position="226"/>
    </location>
</feature>
<organism evidence="15 16">
    <name type="scientific">Marinospirillum insulare</name>
    <dbReference type="NCBI Taxonomy" id="217169"/>
    <lineage>
        <taxon>Bacteria</taxon>
        <taxon>Pseudomonadati</taxon>
        <taxon>Pseudomonadota</taxon>
        <taxon>Gammaproteobacteria</taxon>
        <taxon>Oceanospirillales</taxon>
        <taxon>Oceanospirillaceae</taxon>
        <taxon>Marinospirillum</taxon>
    </lineage>
</organism>
<dbReference type="InterPro" id="IPR003660">
    <property type="entry name" value="HAMP_dom"/>
</dbReference>
<keyword evidence="10 12" id="KW-1133">Transmembrane helix</keyword>
<evidence type="ECO:0000256" key="5">
    <source>
        <dbReference type="ARBA" id="ARBA00022679"/>
    </source>
</evidence>
<dbReference type="InterPro" id="IPR003594">
    <property type="entry name" value="HATPase_dom"/>
</dbReference>
<keyword evidence="9" id="KW-0067">ATP-binding</keyword>
<protein>
    <recommendedName>
        <fullName evidence="3">histidine kinase</fullName>
        <ecNumber evidence="3">2.7.13.3</ecNumber>
    </recommendedName>
</protein>
<comment type="caution">
    <text evidence="15">The sequence shown here is derived from an EMBL/GenBank/DDBJ whole genome shotgun (WGS) entry which is preliminary data.</text>
</comment>
<evidence type="ECO:0000256" key="8">
    <source>
        <dbReference type="ARBA" id="ARBA00022777"/>
    </source>
</evidence>
<dbReference type="SMART" id="SM00388">
    <property type="entry name" value="HisKA"/>
    <property type="match status" value="1"/>
</dbReference>
<evidence type="ECO:0000256" key="12">
    <source>
        <dbReference type="SAM" id="Phobius"/>
    </source>
</evidence>
<dbReference type="Gene3D" id="3.30.565.10">
    <property type="entry name" value="Histidine kinase-like ATPase, C-terminal domain"/>
    <property type="match status" value="1"/>
</dbReference>
<evidence type="ECO:0000256" key="4">
    <source>
        <dbReference type="ARBA" id="ARBA00022553"/>
    </source>
</evidence>
<feature type="transmembrane region" description="Helical" evidence="12">
    <location>
        <begin position="12"/>
        <end position="38"/>
    </location>
</feature>
<dbReference type="Proteomes" id="UP001156682">
    <property type="component" value="Unassembled WGS sequence"/>
</dbReference>
<dbReference type="GO" id="GO:0016301">
    <property type="term" value="F:kinase activity"/>
    <property type="evidence" value="ECO:0007669"/>
    <property type="project" value="UniProtKB-KW"/>
</dbReference>
<keyword evidence="12" id="KW-0472">Membrane</keyword>
<dbReference type="SUPFAM" id="SSF55874">
    <property type="entry name" value="ATPase domain of HSP90 chaperone/DNA topoisomerase II/histidine kinase"/>
    <property type="match status" value="1"/>
</dbReference>
<dbReference type="Pfam" id="PF02518">
    <property type="entry name" value="HATPase_c"/>
    <property type="match status" value="1"/>
</dbReference>
<dbReference type="PROSITE" id="PS50885">
    <property type="entry name" value="HAMP"/>
    <property type="match status" value="1"/>
</dbReference>
<comment type="catalytic activity">
    <reaction evidence="1">
        <text>ATP + protein L-histidine = ADP + protein N-phospho-L-histidine.</text>
        <dbReference type="EC" id="2.7.13.3"/>
    </reaction>
</comment>
<dbReference type="PANTHER" id="PTHR45436:SF14">
    <property type="entry name" value="SENSOR PROTEIN QSEC"/>
    <property type="match status" value="1"/>
</dbReference>
<gene>
    <name evidence="15" type="ORF">GCM10007878_01960</name>
</gene>
<keyword evidence="6 12" id="KW-0812">Transmembrane</keyword>
<evidence type="ECO:0000256" key="2">
    <source>
        <dbReference type="ARBA" id="ARBA00004141"/>
    </source>
</evidence>
<keyword evidence="16" id="KW-1185">Reference proteome</keyword>
<evidence type="ECO:0000259" key="13">
    <source>
        <dbReference type="PROSITE" id="PS50109"/>
    </source>
</evidence>
<dbReference type="RefSeq" id="WP_027851941.1">
    <property type="nucleotide sequence ID" value="NZ_BSOR01000002.1"/>
</dbReference>
<comment type="subcellular location">
    <subcellularLocation>
        <location evidence="2">Membrane</location>
        <topology evidence="2">Multi-pass membrane protein</topology>
    </subcellularLocation>
</comment>
<keyword evidence="5" id="KW-0808">Transferase</keyword>
<keyword evidence="7" id="KW-0547">Nucleotide-binding</keyword>
<keyword evidence="4" id="KW-0597">Phosphoprotein</keyword>
<evidence type="ECO:0000256" key="10">
    <source>
        <dbReference type="ARBA" id="ARBA00022989"/>
    </source>
</evidence>
<sequence length="440" mass="47808">MKAPISLQRRLGVGITLGVVLLWLIATSLTAFIVGYTLNKTLDSSLEEVAQRMLSLAVVEIFNRETSDLLQQVISLHPHDEYITYLVRSANGTPLLQSHAVDTTIFSTKPQLGLRTTLTHRIYGTSAIRGTIFIEVAEPLASRNKVLRQALKLLLLPLIILIPLSLLGIWLFVGYSLRGVRAYRNAIEARGAGDLTLVEGNNLPAEILPIADSVNQLLERLRRALDSERSFTANSAHELRTPLAAALAQAQRLCHEAPQGPLKERARRIKVSLGELSSLSEKLLQLAKAESGGLLAEKPYDIIKVLNYIVDELRPAARSRLCLTLPETESVFSLIDPDAFAILMRNLIENALKHGAANQLVEVHLTSNGTLRVINAGAVVPAEDLQHLTKNFVRSKTLASGSGLGLAIAKTIAVGAGTKLLLASPARGREDGFEVSLKLP</sequence>
<evidence type="ECO:0000256" key="7">
    <source>
        <dbReference type="ARBA" id="ARBA00022741"/>
    </source>
</evidence>
<dbReference type="InterPro" id="IPR036097">
    <property type="entry name" value="HisK_dim/P_sf"/>
</dbReference>
<dbReference type="Pfam" id="PF00512">
    <property type="entry name" value="HisKA"/>
    <property type="match status" value="1"/>
</dbReference>
<dbReference type="InterPro" id="IPR005467">
    <property type="entry name" value="His_kinase_dom"/>
</dbReference>
<evidence type="ECO:0000256" key="6">
    <source>
        <dbReference type="ARBA" id="ARBA00022692"/>
    </source>
</evidence>
<keyword evidence="11" id="KW-0902">Two-component regulatory system</keyword>
<reference evidence="16" key="1">
    <citation type="journal article" date="2019" name="Int. J. Syst. Evol. Microbiol.">
        <title>The Global Catalogue of Microorganisms (GCM) 10K type strain sequencing project: providing services to taxonomists for standard genome sequencing and annotation.</title>
        <authorList>
            <consortium name="The Broad Institute Genomics Platform"/>
            <consortium name="The Broad Institute Genome Sequencing Center for Infectious Disease"/>
            <person name="Wu L."/>
            <person name="Ma J."/>
        </authorList>
    </citation>
    <scope>NUCLEOTIDE SEQUENCE [LARGE SCALE GENOMIC DNA]</scope>
    <source>
        <strain evidence="16">NBRC 100033</strain>
    </source>
</reference>
<dbReference type="CDD" id="cd00075">
    <property type="entry name" value="HATPase"/>
    <property type="match status" value="1"/>
</dbReference>
<evidence type="ECO:0000256" key="11">
    <source>
        <dbReference type="ARBA" id="ARBA00023012"/>
    </source>
</evidence>
<dbReference type="EC" id="2.7.13.3" evidence="3"/>
<dbReference type="InterPro" id="IPR003661">
    <property type="entry name" value="HisK_dim/P_dom"/>
</dbReference>
<evidence type="ECO:0000313" key="16">
    <source>
        <dbReference type="Proteomes" id="UP001156682"/>
    </source>
</evidence>
<dbReference type="EMBL" id="BSOR01000002">
    <property type="protein sequence ID" value="GLR62761.1"/>
    <property type="molecule type" value="Genomic_DNA"/>
</dbReference>
<evidence type="ECO:0000259" key="14">
    <source>
        <dbReference type="PROSITE" id="PS50885"/>
    </source>
</evidence>
<name>A0ABQ5ZVR9_9GAMM</name>
<feature type="domain" description="Histidine kinase" evidence="13">
    <location>
        <begin position="234"/>
        <end position="440"/>
    </location>
</feature>
<dbReference type="InterPro" id="IPR036890">
    <property type="entry name" value="HATPase_C_sf"/>
</dbReference>
<dbReference type="InterPro" id="IPR050428">
    <property type="entry name" value="TCS_sensor_his_kinase"/>
</dbReference>
<dbReference type="PANTHER" id="PTHR45436">
    <property type="entry name" value="SENSOR HISTIDINE KINASE YKOH"/>
    <property type="match status" value="1"/>
</dbReference>
<dbReference type="Gene3D" id="1.20.5.1040">
    <property type="entry name" value="Sensor protein qsec"/>
    <property type="match status" value="1"/>
</dbReference>
<keyword evidence="8 15" id="KW-0418">Kinase</keyword>
<evidence type="ECO:0000256" key="9">
    <source>
        <dbReference type="ARBA" id="ARBA00022840"/>
    </source>
</evidence>
<evidence type="ECO:0000256" key="3">
    <source>
        <dbReference type="ARBA" id="ARBA00012438"/>
    </source>
</evidence>
<dbReference type="SMART" id="SM00387">
    <property type="entry name" value="HATPase_c"/>
    <property type="match status" value="1"/>
</dbReference>
<accession>A0ABQ5ZVR9</accession>
<proteinExistence type="predicted"/>
<dbReference type="Gene3D" id="1.10.287.130">
    <property type="match status" value="1"/>
</dbReference>
<feature type="transmembrane region" description="Helical" evidence="12">
    <location>
        <begin position="153"/>
        <end position="175"/>
    </location>
</feature>
<dbReference type="PROSITE" id="PS50109">
    <property type="entry name" value="HIS_KIN"/>
    <property type="match status" value="1"/>
</dbReference>
<evidence type="ECO:0000256" key="1">
    <source>
        <dbReference type="ARBA" id="ARBA00000085"/>
    </source>
</evidence>